<name>A0A0D2CL00_9EURO</name>
<dbReference type="Gene3D" id="3.40.50.150">
    <property type="entry name" value="Vaccinia Virus protein VP39"/>
    <property type="match status" value="1"/>
</dbReference>
<sequence>MADQEDPVADEVNEQPVIAAEEDEGVGDWQYQRYRDGEYHRPNDEEELKRLDLMDEMFFLINKRRLHLAPIGNLGLRVLDIGFGTGTWTIAMGDTYPQAEIIGSTSALQLPNGCLRTRGSRLQI</sequence>
<dbReference type="HOGENOM" id="CLU_2003677_0_0_1"/>
<evidence type="ECO:0000313" key="3">
    <source>
        <dbReference type="Proteomes" id="UP000054466"/>
    </source>
</evidence>
<dbReference type="RefSeq" id="XP_016244450.1">
    <property type="nucleotide sequence ID" value="XM_016397259.1"/>
</dbReference>
<dbReference type="STRING" id="569365.A0A0D2CL00"/>
<dbReference type="VEuPathDB" id="FungiDB:PV07_09962"/>
<feature type="region of interest" description="Disordered" evidence="1">
    <location>
        <begin position="1"/>
        <end position="21"/>
    </location>
</feature>
<evidence type="ECO:0008006" key="4">
    <source>
        <dbReference type="Google" id="ProtNLM"/>
    </source>
</evidence>
<dbReference type="OrthoDB" id="506498at2759"/>
<evidence type="ECO:0000256" key="1">
    <source>
        <dbReference type="SAM" id="MobiDB-lite"/>
    </source>
</evidence>
<dbReference type="InterPro" id="IPR029063">
    <property type="entry name" value="SAM-dependent_MTases_sf"/>
</dbReference>
<feature type="compositionally biased region" description="Acidic residues" evidence="1">
    <location>
        <begin position="1"/>
        <end position="13"/>
    </location>
</feature>
<gene>
    <name evidence="2" type="ORF">PV07_09962</name>
</gene>
<keyword evidence="3" id="KW-1185">Reference proteome</keyword>
<evidence type="ECO:0000313" key="2">
    <source>
        <dbReference type="EMBL" id="KIW24234.1"/>
    </source>
</evidence>
<reference evidence="2 3" key="1">
    <citation type="submission" date="2015-01" db="EMBL/GenBank/DDBJ databases">
        <title>The Genome Sequence of Cladophialophora immunda CBS83496.</title>
        <authorList>
            <consortium name="The Broad Institute Genomics Platform"/>
            <person name="Cuomo C."/>
            <person name="de Hoog S."/>
            <person name="Gorbushina A."/>
            <person name="Stielow B."/>
            <person name="Teixiera M."/>
            <person name="Abouelleil A."/>
            <person name="Chapman S.B."/>
            <person name="Priest M."/>
            <person name="Young S.K."/>
            <person name="Wortman J."/>
            <person name="Nusbaum C."/>
            <person name="Birren B."/>
        </authorList>
    </citation>
    <scope>NUCLEOTIDE SEQUENCE [LARGE SCALE GENOMIC DNA]</scope>
    <source>
        <strain evidence="2 3">CBS 83496</strain>
    </source>
</reference>
<dbReference type="GeneID" id="27349156"/>
<accession>A0A0D2CL00</accession>
<organism evidence="2 3">
    <name type="scientific">Cladophialophora immunda</name>
    <dbReference type="NCBI Taxonomy" id="569365"/>
    <lineage>
        <taxon>Eukaryota</taxon>
        <taxon>Fungi</taxon>
        <taxon>Dikarya</taxon>
        <taxon>Ascomycota</taxon>
        <taxon>Pezizomycotina</taxon>
        <taxon>Eurotiomycetes</taxon>
        <taxon>Chaetothyriomycetidae</taxon>
        <taxon>Chaetothyriales</taxon>
        <taxon>Herpotrichiellaceae</taxon>
        <taxon>Cladophialophora</taxon>
    </lineage>
</organism>
<dbReference type="Proteomes" id="UP000054466">
    <property type="component" value="Unassembled WGS sequence"/>
</dbReference>
<dbReference type="EMBL" id="KN847045">
    <property type="protein sequence ID" value="KIW24234.1"/>
    <property type="molecule type" value="Genomic_DNA"/>
</dbReference>
<proteinExistence type="predicted"/>
<dbReference type="AlphaFoldDB" id="A0A0D2CL00"/>
<dbReference type="SUPFAM" id="SSF53335">
    <property type="entry name" value="S-adenosyl-L-methionine-dependent methyltransferases"/>
    <property type="match status" value="1"/>
</dbReference>
<protein>
    <recommendedName>
        <fullName evidence="4">Methyltransferase domain-containing protein</fullName>
    </recommendedName>
</protein>